<protein>
    <recommendedName>
        <fullName evidence="2">DUF4136 domain-containing protein</fullName>
    </recommendedName>
</protein>
<sequence length="198" mass="22208">MKNLILSKVSNTNKKFVKFTLIYSALPLVLLLGACSSNYVPETDQSSTYDFSKIETYSVIGDEQLKNPMFSDIDRERFDAAIDISMQQHSIEEVSVEQADVLVSYFVVTKDKVKVSSNGGYASNCYRCGYSYGGGVTHISSRNYVEGTLVFDIVDNKTNHSVYRSTLTKPLKSYETAEERQQAINKVVSDMMQKLQLG</sequence>
<proteinExistence type="predicted"/>
<evidence type="ECO:0000256" key="1">
    <source>
        <dbReference type="SAM" id="SignalP"/>
    </source>
</evidence>
<reference evidence="3 4" key="1">
    <citation type="submission" date="2014-08" db="EMBL/GenBank/DDBJ databases">
        <title>Genomic and Phenotypic Diversity of Colwellia psychrerythraea strains from Disparate Marine Basins.</title>
        <authorList>
            <person name="Techtmann S.M."/>
            <person name="Stelling S.C."/>
            <person name="Utturkar S.M."/>
            <person name="Alshibli N."/>
            <person name="Harris A."/>
            <person name="Brown S.D."/>
            <person name="Hazen T.C."/>
        </authorList>
    </citation>
    <scope>NUCLEOTIDE SEQUENCE [LARGE SCALE GENOMIC DNA]</scope>
    <source>
        <strain evidence="3 4">GAB14E</strain>
    </source>
</reference>
<feature type="signal peptide" evidence="1">
    <location>
        <begin position="1"/>
        <end position="39"/>
    </location>
</feature>
<dbReference type="RefSeq" id="WP_033083818.1">
    <property type="nucleotide sequence ID" value="NZ_JQEC01000054.1"/>
</dbReference>
<dbReference type="InterPro" id="IPR025411">
    <property type="entry name" value="DUF4136"/>
</dbReference>
<name>A0A099KG73_COLPS</name>
<comment type="caution">
    <text evidence="3">The sequence shown here is derived from an EMBL/GenBank/DDBJ whole genome shotgun (WGS) entry which is preliminary data.</text>
</comment>
<dbReference type="OrthoDB" id="118896at2"/>
<dbReference type="Pfam" id="PF13590">
    <property type="entry name" value="DUF4136"/>
    <property type="match status" value="1"/>
</dbReference>
<dbReference type="AlphaFoldDB" id="A0A099KG73"/>
<dbReference type="Proteomes" id="UP000029868">
    <property type="component" value="Unassembled WGS sequence"/>
</dbReference>
<evidence type="ECO:0000313" key="4">
    <source>
        <dbReference type="Proteomes" id="UP000029868"/>
    </source>
</evidence>
<evidence type="ECO:0000259" key="2">
    <source>
        <dbReference type="Pfam" id="PF13590"/>
    </source>
</evidence>
<dbReference type="Gene3D" id="3.30.160.670">
    <property type="match status" value="1"/>
</dbReference>
<feature type="chain" id="PRO_5001956830" description="DUF4136 domain-containing protein" evidence="1">
    <location>
        <begin position="40"/>
        <end position="198"/>
    </location>
</feature>
<accession>A0A099KG73</accession>
<feature type="domain" description="DUF4136" evidence="2">
    <location>
        <begin position="42"/>
        <end position="194"/>
    </location>
</feature>
<gene>
    <name evidence="3" type="ORF">GAB14E_3935</name>
</gene>
<evidence type="ECO:0000313" key="3">
    <source>
        <dbReference type="EMBL" id="KGJ89774.1"/>
    </source>
</evidence>
<dbReference type="EMBL" id="JQEC01000054">
    <property type="protein sequence ID" value="KGJ89774.1"/>
    <property type="molecule type" value="Genomic_DNA"/>
</dbReference>
<organism evidence="3 4">
    <name type="scientific">Colwellia psychrerythraea</name>
    <name type="common">Vibrio psychroerythus</name>
    <dbReference type="NCBI Taxonomy" id="28229"/>
    <lineage>
        <taxon>Bacteria</taxon>
        <taxon>Pseudomonadati</taxon>
        <taxon>Pseudomonadota</taxon>
        <taxon>Gammaproteobacteria</taxon>
        <taxon>Alteromonadales</taxon>
        <taxon>Colwelliaceae</taxon>
        <taxon>Colwellia</taxon>
    </lineage>
</organism>
<dbReference type="PATRIC" id="fig|28229.3.peg.3866"/>
<keyword evidence="1" id="KW-0732">Signal</keyword>
<dbReference type="PROSITE" id="PS51257">
    <property type="entry name" value="PROKAR_LIPOPROTEIN"/>
    <property type="match status" value="1"/>
</dbReference>